<keyword evidence="2" id="KW-0597">Phosphoprotein</keyword>
<dbReference type="SUPFAM" id="SSF52172">
    <property type="entry name" value="CheY-like"/>
    <property type="match status" value="1"/>
</dbReference>
<gene>
    <name evidence="4" type="ORF">LRS13_09050</name>
</gene>
<feature type="modified residue" description="4-aspartylphosphate" evidence="2">
    <location>
        <position position="54"/>
    </location>
</feature>
<accession>A0ABY5PMV7</accession>
<dbReference type="Proteomes" id="UP001058860">
    <property type="component" value="Chromosome"/>
</dbReference>
<feature type="domain" description="Response regulatory" evidence="3">
    <location>
        <begin position="4"/>
        <end position="118"/>
    </location>
</feature>
<dbReference type="RefSeq" id="WP_353866091.1">
    <property type="nucleotide sequence ID" value="NZ_CP088295.1"/>
</dbReference>
<evidence type="ECO:0000256" key="2">
    <source>
        <dbReference type="PROSITE-ProRule" id="PRU00169"/>
    </source>
</evidence>
<organism evidence="4 5">
    <name type="scientific">Svornostia abyssi</name>
    <dbReference type="NCBI Taxonomy" id="2898438"/>
    <lineage>
        <taxon>Bacteria</taxon>
        <taxon>Bacillati</taxon>
        <taxon>Actinomycetota</taxon>
        <taxon>Thermoleophilia</taxon>
        <taxon>Solirubrobacterales</taxon>
        <taxon>Baekduiaceae</taxon>
        <taxon>Svornostia</taxon>
    </lineage>
</organism>
<evidence type="ECO:0000313" key="5">
    <source>
        <dbReference type="Proteomes" id="UP001058860"/>
    </source>
</evidence>
<evidence type="ECO:0000259" key="3">
    <source>
        <dbReference type="PROSITE" id="PS50110"/>
    </source>
</evidence>
<keyword evidence="5" id="KW-1185">Reference proteome</keyword>
<dbReference type="Pfam" id="PF00072">
    <property type="entry name" value="Response_reg"/>
    <property type="match status" value="1"/>
</dbReference>
<evidence type="ECO:0000313" key="4">
    <source>
        <dbReference type="EMBL" id="UUY05647.1"/>
    </source>
</evidence>
<keyword evidence="1" id="KW-0238">DNA-binding</keyword>
<dbReference type="EMBL" id="CP088295">
    <property type="protein sequence ID" value="UUY05647.1"/>
    <property type="molecule type" value="Genomic_DNA"/>
</dbReference>
<dbReference type="SMART" id="SM00448">
    <property type="entry name" value="REC"/>
    <property type="match status" value="1"/>
</dbReference>
<dbReference type="InterPro" id="IPR011006">
    <property type="entry name" value="CheY-like_superfamily"/>
</dbReference>
<dbReference type="InterPro" id="IPR039420">
    <property type="entry name" value="WalR-like"/>
</dbReference>
<dbReference type="InterPro" id="IPR058245">
    <property type="entry name" value="NreC/VraR/RcsB-like_REC"/>
</dbReference>
<dbReference type="Gene3D" id="3.40.50.2300">
    <property type="match status" value="1"/>
</dbReference>
<protein>
    <submittedName>
        <fullName evidence="4">Response regulator transcription factor</fullName>
    </submittedName>
</protein>
<proteinExistence type="predicted"/>
<dbReference type="PROSITE" id="PS50110">
    <property type="entry name" value="RESPONSE_REGULATORY"/>
    <property type="match status" value="1"/>
</dbReference>
<dbReference type="CDD" id="cd17535">
    <property type="entry name" value="REC_NarL-like"/>
    <property type="match status" value="1"/>
</dbReference>
<reference evidence="5" key="1">
    <citation type="submission" date="2021-11" db="EMBL/GenBank/DDBJ databases">
        <title>Cultivation dependent microbiological survey of springs from the worlds oldest radium mine currently devoted to the extraction of radon-saturated water.</title>
        <authorList>
            <person name="Kapinusova G."/>
            <person name="Smrhova T."/>
            <person name="Strejcek M."/>
            <person name="Suman J."/>
            <person name="Jani K."/>
            <person name="Pajer P."/>
            <person name="Uhlik O."/>
        </authorList>
    </citation>
    <scope>NUCLEOTIDE SEQUENCE [LARGE SCALE GENOMIC DNA]</scope>
    <source>
        <strain evidence="5">J379</strain>
    </source>
</reference>
<evidence type="ECO:0000256" key="1">
    <source>
        <dbReference type="ARBA" id="ARBA00023125"/>
    </source>
</evidence>
<sequence length="118" mass="12694">MSRSVLIVDDHERFRSVARRALEVDGWDVVGEAADGLSGLAEAGRLTPDVLLLDVMLPDVSGLEIARRMRTEVPGTDVVLVSTHEEEDYAGLALEHGARGFIPKAELSGDALDALLTE</sequence>
<dbReference type="PANTHER" id="PTHR43214">
    <property type="entry name" value="TWO-COMPONENT RESPONSE REGULATOR"/>
    <property type="match status" value="1"/>
</dbReference>
<dbReference type="InterPro" id="IPR001789">
    <property type="entry name" value="Sig_transdc_resp-reg_receiver"/>
</dbReference>
<name>A0ABY5PMV7_9ACTN</name>